<accession>A0A642VBH2</accession>
<proteinExistence type="predicted"/>
<dbReference type="AlphaFoldDB" id="A0A642VBH2"/>
<comment type="caution">
    <text evidence="2">The sequence shown here is derived from an EMBL/GenBank/DDBJ whole genome shotgun (WGS) entry which is preliminary data.</text>
</comment>
<dbReference type="VEuPathDB" id="FungiDB:TRICI_000676"/>
<sequence>MGITEERITVPVGDGNVVGILTLPETVLTPQPGMRVVVICHGIGGHKDYCYQKLLAHELAKERSISTFRFDFRGCGDSSKVSNPALGRSIMDSDLADLDAVILDYLVKRRQFTLGGIVGHSRGSVAVFQWVFKRQDEVHVPCIVNCSGRYVSEGFVQRVEARHPNLRNDGGYTLKALRNGEYLDLWIPLKEAEECSRVDMSVIEKIRCPVLSIYGLDDKIVPLADADRFSQTLKGRHTLRLIANADHNFYQMGSDGRKIANHNVRVTEIVSDWFSAQSERERFLVDYGNVGVISRWKNVDGISNFRDFGGFATRDGDFVRPGLLYRSANTSKVSEQGKKDLQDLNVRVIFDLRSEQELKRVGSAKDIPGCEVRWIPIFKDQDLSPAKLAERNSHFFDPIEGFQNAYRELLDKAGHSYRNIMLHIRDRPNDGFVVHCTAGKDRTGMICALILLLMNVEPDTIAREYELTTYGLVEEIPKILRAVEKDMDMSENKAGMLNLLSSRYDSMITTISIIHNEYGGAENWFKTHCNLSDQDLRIIKKNLSAKGQKGWSWQV</sequence>
<dbReference type="PANTHER" id="PTHR42886:SF53">
    <property type="entry name" value="ALPHA_BETA-HYDROLASES SUPERFAMILY PROTEIN"/>
    <property type="match status" value="1"/>
</dbReference>
<dbReference type="PROSITE" id="PS00383">
    <property type="entry name" value="TYR_PHOSPHATASE_1"/>
    <property type="match status" value="1"/>
</dbReference>
<dbReference type="Pfam" id="PF13350">
    <property type="entry name" value="Y_phosphatase3"/>
    <property type="match status" value="1"/>
</dbReference>
<dbReference type="SUPFAM" id="SSF53474">
    <property type="entry name" value="alpha/beta-Hydrolases"/>
    <property type="match status" value="1"/>
</dbReference>
<dbReference type="Gene3D" id="3.90.190.10">
    <property type="entry name" value="Protein tyrosine phosphatase superfamily"/>
    <property type="match status" value="1"/>
</dbReference>
<dbReference type="SUPFAM" id="SSF52799">
    <property type="entry name" value="(Phosphotyrosine protein) phosphatases II"/>
    <property type="match status" value="1"/>
</dbReference>
<dbReference type="EMBL" id="SWFS01000058">
    <property type="protein sequence ID" value="KAA8917173.1"/>
    <property type="molecule type" value="Genomic_DNA"/>
</dbReference>
<dbReference type="GO" id="GO:0004721">
    <property type="term" value="F:phosphoprotein phosphatase activity"/>
    <property type="evidence" value="ECO:0007669"/>
    <property type="project" value="InterPro"/>
</dbReference>
<name>A0A642VBH2_9ASCO</name>
<gene>
    <name evidence="2" type="ORF">TRICI_000676</name>
</gene>
<dbReference type="InterPro" id="IPR026893">
    <property type="entry name" value="Tyr/Ser_Pase_IphP-type"/>
</dbReference>
<dbReference type="Gene3D" id="3.40.50.1820">
    <property type="entry name" value="alpha/beta hydrolase"/>
    <property type="match status" value="1"/>
</dbReference>
<dbReference type="InterPro" id="IPR016130">
    <property type="entry name" value="Tyr_Pase_AS"/>
</dbReference>
<evidence type="ECO:0000313" key="3">
    <source>
        <dbReference type="Proteomes" id="UP000761534"/>
    </source>
</evidence>
<protein>
    <recommendedName>
        <fullName evidence="1">Tyrosine specific protein phosphatases domain-containing protein</fullName>
    </recommendedName>
</protein>
<dbReference type="OrthoDB" id="449382at2759"/>
<dbReference type="InterPro" id="IPR029058">
    <property type="entry name" value="AB_hydrolase_fold"/>
</dbReference>
<evidence type="ECO:0000313" key="2">
    <source>
        <dbReference type="EMBL" id="KAA8917173.1"/>
    </source>
</evidence>
<dbReference type="Proteomes" id="UP000761534">
    <property type="component" value="Unassembled WGS sequence"/>
</dbReference>
<evidence type="ECO:0000259" key="1">
    <source>
        <dbReference type="PROSITE" id="PS50056"/>
    </source>
</evidence>
<dbReference type="InterPro" id="IPR000387">
    <property type="entry name" value="Tyr_Pase_dom"/>
</dbReference>
<dbReference type="Pfam" id="PF00561">
    <property type="entry name" value="Abhydrolase_1"/>
    <property type="match status" value="1"/>
</dbReference>
<dbReference type="InterPro" id="IPR029021">
    <property type="entry name" value="Prot-tyrosine_phosphatase-like"/>
</dbReference>
<organism evidence="2 3">
    <name type="scientific">Trichomonascus ciferrii</name>
    <dbReference type="NCBI Taxonomy" id="44093"/>
    <lineage>
        <taxon>Eukaryota</taxon>
        <taxon>Fungi</taxon>
        <taxon>Dikarya</taxon>
        <taxon>Ascomycota</taxon>
        <taxon>Saccharomycotina</taxon>
        <taxon>Dipodascomycetes</taxon>
        <taxon>Dipodascales</taxon>
        <taxon>Trichomonascaceae</taxon>
        <taxon>Trichomonascus</taxon>
        <taxon>Trichomonascus ciferrii complex</taxon>
    </lineage>
</organism>
<dbReference type="PANTHER" id="PTHR42886">
    <property type="entry name" value="RE40534P-RELATED"/>
    <property type="match status" value="1"/>
</dbReference>
<dbReference type="InterPro" id="IPR000073">
    <property type="entry name" value="AB_hydrolase_1"/>
</dbReference>
<dbReference type="PROSITE" id="PS50056">
    <property type="entry name" value="TYR_PHOSPHATASE_2"/>
    <property type="match status" value="1"/>
</dbReference>
<feature type="domain" description="Tyrosine specific protein phosphatases" evidence="1">
    <location>
        <begin position="400"/>
        <end position="480"/>
    </location>
</feature>
<reference evidence="2" key="1">
    <citation type="journal article" date="2019" name="G3 (Bethesda)">
        <title>Genome Assemblies of Two Rare Opportunistic Yeast Pathogens: Diutina rugosa (syn. Candida rugosa) and Trichomonascus ciferrii (syn. Candida ciferrii).</title>
        <authorList>
            <person name="Mixao V."/>
            <person name="Saus E."/>
            <person name="Hansen A.P."/>
            <person name="Lass-Florl C."/>
            <person name="Gabaldon T."/>
        </authorList>
    </citation>
    <scope>NUCLEOTIDE SEQUENCE</scope>
    <source>
        <strain evidence="2">CBS 4856</strain>
    </source>
</reference>
<keyword evidence="3" id="KW-1185">Reference proteome</keyword>